<reference evidence="1" key="1">
    <citation type="journal article" date="2020" name="Stud. Mycol.">
        <title>101 Dothideomycetes genomes: a test case for predicting lifestyles and emergence of pathogens.</title>
        <authorList>
            <person name="Haridas S."/>
            <person name="Albert R."/>
            <person name="Binder M."/>
            <person name="Bloem J."/>
            <person name="Labutti K."/>
            <person name="Salamov A."/>
            <person name="Andreopoulos B."/>
            <person name="Baker S."/>
            <person name="Barry K."/>
            <person name="Bills G."/>
            <person name="Bluhm B."/>
            <person name="Cannon C."/>
            <person name="Castanera R."/>
            <person name="Culley D."/>
            <person name="Daum C."/>
            <person name="Ezra D."/>
            <person name="Gonzalez J."/>
            <person name="Henrissat B."/>
            <person name="Kuo A."/>
            <person name="Liang C."/>
            <person name="Lipzen A."/>
            <person name="Lutzoni F."/>
            <person name="Magnuson J."/>
            <person name="Mondo S."/>
            <person name="Nolan M."/>
            <person name="Ohm R."/>
            <person name="Pangilinan J."/>
            <person name="Park H.-J."/>
            <person name="Ramirez L."/>
            <person name="Alfaro M."/>
            <person name="Sun H."/>
            <person name="Tritt A."/>
            <person name="Yoshinaga Y."/>
            <person name="Zwiers L.-H."/>
            <person name="Turgeon B."/>
            <person name="Goodwin S."/>
            <person name="Spatafora J."/>
            <person name="Crous P."/>
            <person name="Grigoriev I."/>
        </authorList>
    </citation>
    <scope>NUCLEOTIDE SEQUENCE</scope>
    <source>
        <strain evidence="1">ATCC 200398</strain>
    </source>
</reference>
<dbReference type="EMBL" id="MU003499">
    <property type="protein sequence ID" value="KAF2473760.1"/>
    <property type="molecule type" value="Genomic_DNA"/>
</dbReference>
<evidence type="ECO:0000313" key="2">
    <source>
        <dbReference type="Proteomes" id="UP000799755"/>
    </source>
</evidence>
<keyword evidence="2" id="KW-1185">Reference proteome</keyword>
<name>A0ACB6R3T6_9PLEO</name>
<protein>
    <submittedName>
        <fullName evidence="1">Uncharacterized protein</fullName>
    </submittedName>
</protein>
<dbReference type="Proteomes" id="UP000799755">
    <property type="component" value="Unassembled WGS sequence"/>
</dbReference>
<evidence type="ECO:0000313" key="1">
    <source>
        <dbReference type="EMBL" id="KAF2473760.1"/>
    </source>
</evidence>
<proteinExistence type="predicted"/>
<gene>
    <name evidence="1" type="ORF">BDR25DRAFT_341040</name>
</gene>
<accession>A0ACB6R3T6</accession>
<comment type="caution">
    <text evidence="1">The sequence shown here is derived from an EMBL/GenBank/DDBJ whole genome shotgun (WGS) entry which is preliminary data.</text>
</comment>
<organism evidence="1 2">
    <name type="scientific">Lindgomyces ingoldianus</name>
    <dbReference type="NCBI Taxonomy" id="673940"/>
    <lineage>
        <taxon>Eukaryota</taxon>
        <taxon>Fungi</taxon>
        <taxon>Dikarya</taxon>
        <taxon>Ascomycota</taxon>
        <taxon>Pezizomycotina</taxon>
        <taxon>Dothideomycetes</taxon>
        <taxon>Pleosporomycetidae</taxon>
        <taxon>Pleosporales</taxon>
        <taxon>Lindgomycetaceae</taxon>
        <taxon>Lindgomyces</taxon>
    </lineage>
</organism>
<sequence>MASLQKGFIISNNAVIPKNFDAPRASKITSTGEDFTEGDLYITIAEPKHVELLAKHVLARPEWHRRIRRLYLRMEEPDSEEEGEEEDEYGGEDAGMESQAAERLDEDGKSVGSLASKNSDEQPEPGASNVPEIADDRTSQLCSHITQILDAIENAGGSLEEFAWDQQTWWGSEGTRPPAFWTALWKHARTLQTLILGFYTHEVHQVAPPQVHFPALRVLRIDCTTAHGDKGDAVEALLKSSPGLEMLEFEYPGCDLDTCQIQNITWDYNFPSLRELSVRGYDFNAEAFAGFLTRNENIEVLKDAIDGYGNDDWDKKAELPTHALPKLKKLYVSGMSPNRSLGGWFNEEASRPIAHLALDGWGAARFEEIKRGKGTLKCLEFHRGGTDWRPREIDSSDKGEDAAGDDAKVKKAAEKELNFLPKAVKELLPELAELKELGVSLEMGHISISNGHGGWCTPDPMNVDDLKTIISILPPHTQIRALRLWDDRAENLPGDVLNDFLSVPESLEYLGWEGKEKLLYRLERVGGKIRAVECEPLRVRATEGAWSEGRILDY</sequence>